<dbReference type="PROSITE" id="PS51686">
    <property type="entry name" value="SAM_MT_RSMB_NOP"/>
    <property type="match status" value="1"/>
</dbReference>
<dbReference type="EMBL" id="BRXZ01004057">
    <property type="protein sequence ID" value="GMH67593.1"/>
    <property type="molecule type" value="Genomic_DNA"/>
</dbReference>
<keyword evidence="3 5" id="KW-0949">S-adenosyl-L-methionine</keyword>
<reference evidence="7" key="1">
    <citation type="submission" date="2022-07" db="EMBL/GenBank/DDBJ databases">
        <title>Genome analysis of Parmales, a sister group of diatoms, reveals the evolutionary specialization of diatoms from phago-mixotrophs to photoautotrophs.</title>
        <authorList>
            <person name="Ban H."/>
            <person name="Sato S."/>
            <person name="Yoshikawa S."/>
            <person name="Kazumasa Y."/>
            <person name="Nakamura Y."/>
            <person name="Ichinomiya M."/>
            <person name="Saitoh K."/>
            <person name="Sato N."/>
            <person name="Blanc-Mathieu R."/>
            <person name="Endo H."/>
            <person name="Kuwata A."/>
            <person name="Ogata H."/>
        </authorList>
    </citation>
    <scope>NUCLEOTIDE SEQUENCE</scope>
</reference>
<dbReference type="PRINTS" id="PR02008">
    <property type="entry name" value="RCMTFAMILY"/>
</dbReference>
<feature type="binding site" evidence="5">
    <location>
        <position position="165"/>
    </location>
    <ligand>
        <name>S-adenosyl-L-methionine</name>
        <dbReference type="ChEBI" id="CHEBI:59789"/>
    </ligand>
</feature>
<dbReference type="Gene3D" id="3.40.50.150">
    <property type="entry name" value="Vaccinia Virus protein VP39"/>
    <property type="match status" value="1"/>
</dbReference>
<dbReference type="Pfam" id="PF01189">
    <property type="entry name" value="Methyltr_RsmB-F"/>
    <property type="match status" value="1"/>
</dbReference>
<evidence type="ECO:0000313" key="8">
    <source>
        <dbReference type="Proteomes" id="UP001165082"/>
    </source>
</evidence>
<dbReference type="GO" id="GO:0009383">
    <property type="term" value="F:rRNA (cytosine-C5-)-methyltransferase activity"/>
    <property type="evidence" value="ECO:0007669"/>
    <property type="project" value="TreeGrafter"/>
</dbReference>
<dbReference type="OrthoDB" id="4418812at2759"/>
<comment type="similarity">
    <text evidence="5">Belongs to the class I-like SAM-binding methyltransferase superfamily. RsmB/NOP family.</text>
</comment>
<feature type="binding site" evidence="5">
    <location>
        <position position="210"/>
    </location>
    <ligand>
        <name>S-adenosyl-L-methionine</name>
        <dbReference type="ChEBI" id="CHEBI:59789"/>
    </ligand>
</feature>
<organism evidence="7 8">
    <name type="scientific">Triparma retinervis</name>
    <dbReference type="NCBI Taxonomy" id="2557542"/>
    <lineage>
        <taxon>Eukaryota</taxon>
        <taxon>Sar</taxon>
        <taxon>Stramenopiles</taxon>
        <taxon>Ochrophyta</taxon>
        <taxon>Bolidophyceae</taxon>
        <taxon>Parmales</taxon>
        <taxon>Triparmaceae</taxon>
        <taxon>Triparma</taxon>
    </lineage>
</organism>
<dbReference type="GO" id="GO:0003723">
    <property type="term" value="F:RNA binding"/>
    <property type="evidence" value="ECO:0007669"/>
    <property type="project" value="UniProtKB-UniRule"/>
</dbReference>
<feature type="domain" description="SAM-dependent MTase RsmB/NOP-type" evidence="6">
    <location>
        <begin position="161"/>
        <end position="324"/>
    </location>
</feature>
<protein>
    <recommendedName>
        <fullName evidence="6">SAM-dependent MTase RsmB/NOP-type domain-containing protein</fullName>
    </recommendedName>
</protein>
<dbReference type="Proteomes" id="UP001165082">
    <property type="component" value="Unassembled WGS sequence"/>
</dbReference>
<proteinExistence type="inferred from homology"/>
<dbReference type="AlphaFoldDB" id="A0A9W7E6Q8"/>
<gene>
    <name evidence="7" type="ORF">TrRE_jg11923</name>
</gene>
<dbReference type="GO" id="GO:0070475">
    <property type="term" value="P:rRNA base methylation"/>
    <property type="evidence" value="ECO:0007669"/>
    <property type="project" value="TreeGrafter"/>
</dbReference>
<comment type="caution">
    <text evidence="7">The sequence shown here is derived from an EMBL/GenBank/DDBJ whole genome shotgun (WGS) entry which is preliminary data.</text>
</comment>
<evidence type="ECO:0000259" key="6">
    <source>
        <dbReference type="PROSITE" id="PS51686"/>
    </source>
</evidence>
<accession>A0A9W7E6Q8</accession>
<dbReference type="InterPro" id="IPR029063">
    <property type="entry name" value="SAM-dependent_MTases_sf"/>
</dbReference>
<comment type="caution">
    <text evidence="5">Lacks conserved residue(s) required for the propagation of feature annotation.</text>
</comment>
<evidence type="ECO:0000256" key="3">
    <source>
        <dbReference type="ARBA" id="ARBA00022691"/>
    </source>
</evidence>
<keyword evidence="4 5" id="KW-0694">RNA-binding</keyword>
<evidence type="ECO:0000256" key="5">
    <source>
        <dbReference type="PROSITE-ProRule" id="PRU01023"/>
    </source>
</evidence>
<name>A0A9W7E6Q8_9STRA</name>
<keyword evidence="8" id="KW-1185">Reference proteome</keyword>
<evidence type="ECO:0000256" key="2">
    <source>
        <dbReference type="ARBA" id="ARBA00022679"/>
    </source>
</evidence>
<dbReference type="InterPro" id="IPR023267">
    <property type="entry name" value="RCMT"/>
</dbReference>
<dbReference type="InterPro" id="IPR049560">
    <property type="entry name" value="MeTrfase_RsmB-F_NOP2_cat"/>
</dbReference>
<dbReference type="PANTHER" id="PTHR22807:SF30">
    <property type="entry name" value="28S RRNA (CYTOSINE(4447)-C(5))-METHYLTRANSFERASE-RELATED"/>
    <property type="match status" value="1"/>
</dbReference>
<sequence>MTARTLAIKTIARSGEPGKRIKLDQSGMDKLPSSSSRGKYKSIISEVSRRRLQVRSKWSPHVAGGSLGGGGGGKRDLAMSAVAAFLDVATAEVCYMGVEGYVAAGEGMKGLEALGVGKRGRGLGNAVIRKVIREEEGRRERGEGGEEGEGSIANMGGGMDVVGLELKGGRATRVLENLKRVGMPSVSVSVGDGRVWRIPGGGEVGGVLVDAPCSSTGTGRRNPDVMTYEGGDLGELVELQYQLVRNAVGMVEVGGTVVYSTCSLLREENEGQVERFLRELPVELDPVGEVEVEGFEDCVGEGGIVRVWPGEDRDGFFVARFRKVEREGGGGGK</sequence>
<dbReference type="PANTHER" id="PTHR22807">
    <property type="entry name" value="NOP2 YEAST -RELATED NOL1/NOP2/FMU SUN DOMAIN-CONTAINING"/>
    <property type="match status" value="1"/>
</dbReference>
<feature type="binding site" evidence="5">
    <location>
        <position position="192"/>
    </location>
    <ligand>
        <name>S-adenosyl-L-methionine</name>
        <dbReference type="ChEBI" id="CHEBI:59789"/>
    </ligand>
</feature>
<feature type="active site" description="Nucleophile" evidence="5">
    <location>
        <position position="262"/>
    </location>
</feature>
<evidence type="ECO:0000256" key="1">
    <source>
        <dbReference type="ARBA" id="ARBA00022603"/>
    </source>
</evidence>
<dbReference type="InterPro" id="IPR001678">
    <property type="entry name" value="MeTrfase_RsmB-F_NOP2_dom"/>
</dbReference>
<evidence type="ECO:0000313" key="7">
    <source>
        <dbReference type="EMBL" id="GMH67593.1"/>
    </source>
</evidence>
<keyword evidence="1 5" id="KW-0489">Methyltransferase</keyword>
<evidence type="ECO:0000256" key="4">
    <source>
        <dbReference type="ARBA" id="ARBA00022884"/>
    </source>
</evidence>
<keyword evidence="2 5" id="KW-0808">Transferase</keyword>
<dbReference type="SUPFAM" id="SSF53335">
    <property type="entry name" value="S-adenosyl-L-methionine-dependent methyltransferases"/>
    <property type="match status" value="1"/>
</dbReference>
<dbReference type="GO" id="GO:0005730">
    <property type="term" value="C:nucleolus"/>
    <property type="evidence" value="ECO:0007669"/>
    <property type="project" value="TreeGrafter"/>
</dbReference>
<dbReference type="GO" id="GO:0000470">
    <property type="term" value="P:maturation of LSU-rRNA"/>
    <property type="evidence" value="ECO:0007669"/>
    <property type="project" value="TreeGrafter"/>
</dbReference>